<evidence type="ECO:0000256" key="3">
    <source>
        <dbReference type="PROSITE-ProRule" id="PRU00023"/>
    </source>
</evidence>
<sequence>MSLIHGILEDSSVPYEVRQAALDRVHKRPGLPTAKGSTEPFWLRDPHPTVAKAHSENLPKEADVVIIGSGITGLSVTWTVLQTAKEQGVAPPSVAMLEARDACSGATGRNGGHMLETVLEYHEYKEQFARDVAMKLTRFQLGHLPAMEGLLDSRPEVRQHSQLRKVEFVSIYFDEESFEEALKCFAEFKKDMPEESSEFASHTGEKLTKASGFFVGFQLSNHAVGAITGPAGALWPYRLVTQLLAELQRDFASSFTLETNTPVSEMDTVKGQPFPYNMTTCRGTLQAKHVVHCTNGYVGHLVPGFHGRVFPLRGQMSAQGPGEKFENQSRKHSWLLNYHEGFDYLAQLPGSEDGTNSNSEMMFGGGLASARSHGLEEMGVSVDDSLDLYVDIHLSGALSAVFGREHWGSSTGVKSMWTGIMGFSSDGFPWVGELPVSMTGRQLHGEAEGAEWAAVGYSGEGMVHAWLSGKALGMTLLARQGLLPESAVEEDVQAFGNLVYDLEYAARLFVQYETSTRDEIETLFSEDDTPKDTLFSLYDTALHMLVYYIRIATGKTTYDGLTLQGNQTPWRLLLRTKEADAISSTSAEQKAPTPLVYVNCVGITSADILRYVVAKLTLSSQEPWKVWDTIISEYRVKQAFAEVKGQEVSPMNAQECLNIILNVAAASPPSLEPLQDQLSDPLPGAALSAASPSEQEATLLTAIEAGNTTTLLSLIHHTPNITSHLPTNALFTAVFHNHVPTLSYLLTLPPFDTDPSLLTPSLHLAALNNRPRCARLLLAHNADPNASTPTTPTFSTPLLVASACGHVRMLKLLLAHGANPNTPSPTDSQTTPLVAAACMGHASAVRALLAAGADSSEEALCVAADAGHEETVRALMAPETARLRIAKETAGMRAGGISRACKMPPSRYRSLLREASPGLREESSSALEEAGGAGHLEIVRLLCESGLDLKRRTFVVALRKAMRNGHTHVVDFLLERSGSPEETEEFVRVILENACEGSDSLALRALQLAEERCSGGELAETRAKILRTAAENGRGQVITALLDSGPPFEKKTYSRALKGACRGRHTKIVLELINKDAQRMIEQSDLNECLEWTVSHRSPELSQALLANPRMEKDEISLGNCLVLAASGGYSSTTQLFIEMLQGKETCLRAVTRALAMAAHNGHPDLVQYLLNQGAYVNDAVPRAIHPSVYNFLNHISGNSQRLQEAELNALQWCIKNCNRFLPSDWISRSHCETWTQGNQAATKATIRILFDHGADVNAKGGHERLPIHAAVRDCPLDIIQCILDGGATVQTAVVDDSSILVDVATREADSGIIFQRLVAAGLKLEAHGPGIHPSLEKALEFFSGDIDMHNYHSRIFDPDGRFTNTDSIAAALTKGPGGLIKSALELLPDEKAKDNRYDLVFQMAAAIADDPFLRLLLDRGVDANDAAFCYGTALQAASRFGHLNTVQLLLSAGADVNVLQGRHQTALRAAIIGGYTDVVRLLLDHGADIDRKLDAESNGGTGHTATTPSALHLAASHGHLEIARLLLRAGAEAHQATSEGPSALMAACRRNDAATVRLLLAHGAPVDYTAQPPRRVASAWGHEWVSALHVACANGHAAVVGLLLSAGADVELADGEKRRSPLMTAAGRGHAGVVRRLLDAGAEVDRVSGYMGGASATALWEAADNGHLEVAEVLVAAGAVLHDPERRESPLKAACKKGHLEVVEFLLEKASFTGVEEAACLCAMEAAAQGWKRQSEVFKLLFEYAPADADALASAAAAGLNSMVWVLLESGVDVDAVNLAGNTALLEAAYYLYLDVVETLLEHGASVSVTNESRGGPIMSALDRCLGSPKSLFRLSIHPYNATSDRFPSLSDSFVGPPNTRPSTDDLRACEKIVGLLIEHGADANDESPSDCSQHSIGSAIHVAAFLGSEAVLTLLVDHGADVNERNGYFETPLFAAIQNSQAIAVKCLLERGADYRLVSEIRGPPLHFACRQGARPVVQLLLRHGADPNLEDAKGVRPLALAIEAKGRARGESVLDAFLQDAKNVQITQDDLLATVKEPKKLRPLLEYDESILASEKLICAVLDKTWSGRDHDLLRMLMDRAGGIDVTAEMLKSVDRKEALNFLLAECSPVCSITPEILQNVRGLPMIDILLWYDKDVVPTESVAFKALTTGNVYSEIPQHTKNKKALLEVIWERNPSLKISEGMLLLANITDDVDFLMARAEPDLRISEAVIMTMARCSQCGEMLRTLFSYRKDLKMTEKTAVRALYVSSSNIGCLGSAV</sequence>
<evidence type="ECO:0000256" key="1">
    <source>
        <dbReference type="ARBA" id="ARBA00022737"/>
    </source>
</evidence>
<keyword evidence="1" id="KW-0677">Repeat</keyword>
<organism evidence="5 6">
    <name type="scientific">Botryosphaeria dothidea</name>
    <dbReference type="NCBI Taxonomy" id="55169"/>
    <lineage>
        <taxon>Eukaryota</taxon>
        <taxon>Fungi</taxon>
        <taxon>Dikarya</taxon>
        <taxon>Ascomycota</taxon>
        <taxon>Pezizomycotina</taxon>
        <taxon>Dothideomycetes</taxon>
        <taxon>Dothideomycetes incertae sedis</taxon>
        <taxon>Botryosphaeriales</taxon>
        <taxon>Botryosphaeriaceae</taxon>
        <taxon>Botryosphaeria</taxon>
    </lineage>
</organism>
<feature type="repeat" description="ANK" evidence="3">
    <location>
        <begin position="1618"/>
        <end position="1650"/>
    </location>
</feature>
<feature type="repeat" description="ANK" evidence="3">
    <location>
        <begin position="1433"/>
        <end position="1462"/>
    </location>
</feature>
<evidence type="ECO:0000259" key="4">
    <source>
        <dbReference type="Pfam" id="PF01266"/>
    </source>
</evidence>
<evidence type="ECO:0000256" key="2">
    <source>
        <dbReference type="ARBA" id="ARBA00023043"/>
    </source>
</evidence>
<accession>A0A8H4IPX2</accession>
<protein>
    <recommendedName>
        <fullName evidence="4">FAD dependent oxidoreductase domain-containing protein</fullName>
    </recommendedName>
</protein>
<feature type="repeat" description="ANK" evidence="3">
    <location>
        <begin position="793"/>
        <end position="825"/>
    </location>
</feature>
<dbReference type="PRINTS" id="PR01415">
    <property type="entry name" value="ANKYRIN"/>
</dbReference>
<dbReference type="InterPro" id="IPR002110">
    <property type="entry name" value="Ankyrin_rpt"/>
</dbReference>
<dbReference type="InterPro" id="IPR036188">
    <property type="entry name" value="FAD/NAD-bd_sf"/>
</dbReference>
<feature type="repeat" description="ANK" evidence="3">
    <location>
        <begin position="1584"/>
        <end position="1616"/>
    </location>
</feature>
<evidence type="ECO:0000313" key="6">
    <source>
        <dbReference type="Proteomes" id="UP000572817"/>
    </source>
</evidence>
<gene>
    <name evidence="5" type="ORF">GTA08_BOTSDO08267</name>
</gene>
<dbReference type="Pfam" id="PF01266">
    <property type="entry name" value="DAO"/>
    <property type="match status" value="1"/>
</dbReference>
<dbReference type="OrthoDB" id="5369447at2759"/>
<dbReference type="SUPFAM" id="SSF51905">
    <property type="entry name" value="FAD/NAD(P)-binding domain"/>
    <property type="match status" value="1"/>
</dbReference>
<proteinExistence type="predicted"/>
<dbReference type="Proteomes" id="UP000572817">
    <property type="component" value="Unassembled WGS sequence"/>
</dbReference>
<feature type="domain" description="FAD dependent oxidoreductase" evidence="4">
    <location>
        <begin position="63"/>
        <end position="472"/>
    </location>
</feature>
<dbReference type="Gene3D" id="1.25.40.20">
    <property type="entry name" value="Ankyrin repeat-containing domain"/>
    <property type="match status" value="8"/>
</dbReference>
<feature type="repeat" description="ANK" evidence="3">
    <location>
        <begin position="828"/>
        <end position="860"/>
    </location>
</feature>
<dbReference type="SUPFAM" id="SSF48403">
    <property type="entry name" value="Ankyrin repeat"/>
    <property type="match status" value="5"/>
</dbReference>
<dbReference type="PANTHER" id="PTHR24198">
    <property type="entry name" value="ANKYRIN REPEAT AND PROTEIN KINASE DOMAIN-CONTAINING PROTEIN"/>
    <property type="match status" value="1"/>
</dbReference>
<dbReference type="Pfam" id="PF12796">
    <property type="entry name" value="Ank_2"/>
    <property type="match status" value="7"/>
</dbReference>
<dbReference type="Pfam" id="PF00023">
    <property type="entry name" value="Ank"/>
    <property type="match status" value="2"/>
</dbReference>
<feature type="repeat" description="ANK" evidence="3">
    <location>
        <begin position="1463"/>
        <end position="1495"/>
    </location>
</feature>
<dbReference type="PANTHER" id="PTHR24198:SF165">
    <property type="entry name" value="ANKYRIN REPEAT-CONTAINING PROTEIN-RELATED"/>
    <property type="match status" value="1"/>
</dbReference>
<reference evidence="5" key="1">
    <citation type="submission" date="2020-04" db="EMBL/GenBank/DDBJ databases">
        <title>Genome Assembly and Annotation of Botryosphaeria dothidea sdau 11-99, a Latent Pathogen of Apple Fruit Ring Rot in China.</title>
        <authorList>
            <person name="Yu C."/>
            <person name="Diao Y."/>
            <person name="Lu Q."/>
            <person name="Zhao J."/>
            <person name="Cui S."/>
            <person name="Peng C."/>
            <person name="He B."/>
            <person name="Liu H."/>
        </authorList>
    </citation>
    <scope>NUCLEOTIDE SEQUENCE [LARGE SCALE GENOMIC DNA]</scope>
    <source>
        <strain evidence="5">Sdau11-99</strain>
    </source>
</reference>
<dbReference type="InterPro" id="IPR006076">
    <property type="entry name" value="FAD-dep_OxRdtase"/>
</dbReference>
<name>A0A8H4IPX2_9PEZI</name>
<feature type="repeat" description="ANK" evidence="3">
    <location>
        <begin position="1507"/>
        <end position="1539"/>
    </location>
</feature>
<dbReference type="Gene3D" id="3.30.9.10">
    <property type="entry name" value="D-Amino Acid Oxidase, subunit A, domain 2"/>
    <property type="match status" value="1"/>
</dbReference>
<dbReference type="PROSITE" id="PS50088">
    <property type="entry name" value="ANK_REPEAT"/>
    <property type="match status" value="12"/>
</dbReference>
<feature type="repeat" description="ANK" evidence="3">
    <location>
        <begin position="1540"/>
        <end position="1572"/>
    </location>
</feature>
<feature type="repeat" description="ANK" evidence="3">
    <location>
        <begin position="1781"/>
        <end position="1813"/>
    </location>
</feature>
<feature type="repeat" description="ANK" evidence="3">
    <location>
        <begin position="1687"/>
        <end position="1719"/>
    </location>
</feature>
<keyword evidence="6" id="KW-1185">Reference proteome</keyword>
<dbReference type="SMART" id="SM00248">
    <property type="entry name" value="ANK"/>
    <property type="match status" value="25"/>
</dbReference>
<comment type="caution">
    <text evidence="5">The sequence shown here is derived from an EMBL/GenBank/DDBJ whole genome shotgun (WGS) entry which is preliminary data.</text>
</comment>
<dbReference type="PROSITE" id="PS50297">
    <property type="entry name" value="ANK_REP_REGION"/>
    <property type="match status" value="11"/>
</dbReference>
<feature type="repeat" description="ANK" evidence="3">
    <location>
        <begin position="1900"/>
        <end position="1929"/>
    </location>
</feature>
<dbReference type="EMBL" id="WWBZ02000051">
    <property type="protein sequence ID" value="KAF4304013.1"/>
    <property type="molecule type" value="Genomic_DNA"/>
</dbReference>
<feature type="repeat" description="ANK" evidence="3">
    <location>
        <begin position="1967"/>
        <end position="1995"/>
    </location>
</feature>
<dbReference type="Gene3D" id="3.50.50.60">
    <property type="entry name" value="FAD/NAD(P)-binding domain"/>
    <property type="match status" value="1"/>
</dbReference>
<evidence type="ECO:0000313" key="5">
    <source>
        <dbReference type="EMBL" id="KAF4304013.1"/>
    </source>
</evidence>
<dbReference type="InterPro" id="IPR036770">
    <property type="entry name" value="Ankyrin_rpt-contain_sf"/>
</dbReference>
<keyword evidence="2 3" id="KW-0040">ANK repeat</keyword>